<dbReference type="Pfam" id="PF11898">
    <property type="entry name" value="DUF3418"/>
    <property type="match status" value="1"/>
</dbReference>
<evidence type="ECO:0000259" key="7">
    <source>
        <dbReference type="PROSITE" id="PS51194"/>
    </source>
</evidence>
<dbReference type="RefSeq" id="WP_344289006.1">
    <property type="nucleotide sequence ID" value="NZ_BAAAPF010000026.1"/>
</dbReference>
<dbReference type="InterPro" id="IPR010222">
    <property type="entry name" value="RNA_helicase_HrpA"/>
</dbReference>
<dbReference type="Gene3D" id="1.20.120.1080">
    <property type="match status" value="1"/>
</dbReference>
<dbReference type="Pfam" id="PF07717">
    <property type="entry name" value="OB_NTP_bind"/>
    <property type="match status" value="1"/>
</dbReference>
<accession>A0ABP5JGT8</accession>
<feature type="domain" description="Helicase ATP-binding" evidence="6">
    <location>
        <begin position="87"/>
        <end position="250"/>
    </location>
</feature>
<dbReference type="InterPro" id="IPR048333">
    <property type="entry name" value="HA2_WH"/>
</dbReference>
<dbReference type="InterPro" id="IPR011545">
    <property type="entry name" value="DEAD/DEAH_box_helicase_dom"/>
</dbReference>
<keyword evidence="2" id="KW-0378">Hydrolase</keyword>
<comment type="caution">
    <text evidence="8">The sequence shown here is derived from an EMBL/GenBank/DDBJ whole genome shotgun (WGS) entry which is preliminary data.</text>
</comment>
<feature type="compositionally biased region" description="Gly residues" evidence="5">
    <location>
        <begin position="1040"/>
        <end position="1061"/>
    </location>
</feature>
<dbReference type="CDD" id="cd17989">
    <property type="entry name" value="DEXHc_HrpA"/>
    <property type="match status" value="1"/>
</dbReference>
<dbReference type="Gene3D" id="3.40.50.300">
    <property type="entry name" value="P-loop containing nucleotide triphosphate hydrolases"/>
    <property type="match status" value="2"/>
</dbReference>
<dbReference type="NCBIfam" id="TIGR01967">
    <property type="entry name" value="DEAH_box_HrpA"/>
    <property type="match status" value="1"/>
</dbReference>
<evidence type="ECO:0000256" key="1">
    <source>
        <dbReference type="ARBA" id="ARBA00022741"/>
    </source>
</evidence>
<reference evidence="9" key="1">
    <citation type="journal article" date="2019" name="Int. J. Syst. Evol. Microbiol.">
        <title>The Global Catalogue of Microorganisms (GCM) 10K type strain sequencing project: providing services to taxonomists for standard genome sequencing and annotation.</title>
        <authorList>
            <consortium name="The Broad Institute Genomics Platform"/>
            <consortium name="The Broad Institute Genome Sequencing Center for Infectious Disease"/>
            <person name="Wu L."/>
            <person name="Ma J."/>
        </authorList>
    </citation>
    <scope>NUCLEOTIDE SEQUENCE [LARGE SCALE GENOMIC DNA]</scope>
    <source>
        <strain evidence="9">JCM 15481</strain>
    </source>
</reference>
<protein>
    <submittedName>
        <fullName evidence="8">ATP-dependent RNA helicase HrpA</fullName>
    </submittedName>
</protein>
<dbReference type="SMART" id="SM00382">
    <property type="entry name" value="AAA"/>
    <property type="match status" value="1"/>
</dbReference>
<dbReference type="SUPFAM" id="SSF52540">
    <property type="entry name" value="P-loop containing nucleoside triphosphate hydrolases"/>
    <property type="match status" value="1"/>
</dbReference>
<dbReference type="PROSITE" id="PS51194">
    <property type="entry name" value="HELICASE_CTER"/>
    <property type="match status" value="1"/>
</dbReference>
<evidence type="ECO:0000313" key="9">
    <source>
        <dbReference type="Proteomes" id="UP001500443"/>
    </source>
</evidence>
<dbReference type="SMART" id="SM00490">
    <property type="entry name" value="HELICc"/>
    <property type="match status" value="1"/>
</dbReference>
<sequence length="1371" mass="153608">MSTSAAPSFADLGARLSALTLRDEQRLGRRLDGARRVRKPEARAAVLAEIAAAVDAAELTAERRRAAVPPVSYPQELPVSQKKDDILAAVRDHQVVIVAGETGSGKTTQIPKICLELGRGVRGLIGHTQPRRIAARTVAERVAEELRTPLGEAVGWKVRFTDQVGGDTLVKLMTDGILLAEIQTDRELRQYDTIIIDEAHERSLNIDFLLGYLARLLPRRPDLKVVITSATIDPERFSRHFGDAPIVEVSGRTYPVEVRYRPLVEEGEETDADRDQTTAICDAVDELQAEGDGTGDILVFLSGEREIRDTADALAKQQLRGTEVLPLYARLSHAEQHRVFQRHGGTRRVVLATNVAETSLTVPGIRYVIDTGFARISRYSHRTKVQRLPIEPISQASANQRKGRCGRLADGICIRLYSEEDFLARPEFTDAEILRTNLASVILQMTAAGLGDIEKFPFIDPPDSRNIKAGVQLLEELHALDTDRKDPKKRLTQTGRKLAQLPVDPRLARMVLEAERNGCVREVMVIASALSIQDPRERPADKQQQADQHHARFRDESSDFLTFLNLWRYVREQQKALSSSAFRRMCKREFLNYLRIREWQDIYAQLRTIARGMDIHADADHDAAPELVHRSLLAGLLSHIGLKNAGGEGGREGAAKNEYLGARSAKFAVFPGSALFKKPPRWIMSAELVETSRLWARVNARVEPEWVEPLAQHLVKRTYSEPHWEKDQAAVMAYERVTLYGVPLVARRKVNYGRIDAETSRDLFIRHALVEGDWRTHHRFFAANRRLLTEVEELEHRARRRDILVDDETLFDFYDQRIPEDVVSGAHFDSWWKKQRRADGAEPELLNFEKSMLINEQAEGVTKDDYPDAWRQGKLKLRVTYQFEPGTDADGVTVHVPLQILNQVVPEGFDWQIPGLREDVVTELIRSLPKPVRRNYVPAPNYAKAFLERASSPEGRDQTQPVQEPLTTALARELQRMVGVPVTAEDFDWGRVPDHLKITFRVTDERRRKLAESKDLEELRLRLKPRTQAAITRAFDEAAAGGGGRAGGKGARSGGPAGAEGGPALDRRTGLTSWTVGTLPRTFETLPQALGSAQAGDTPFSGHTVKAYPALVDEGESVAVRLYDTEAEQTAAMWAGTRRLILLQLPSNPAKFANNTLSNQAKLALSRTPHGSVQALFEDCVTASADRLIAARGGPAWDEEGFRKLFDAVRADIVDATMQTIRQVQEVLAAWHACEGRLRAVRSPVLTESAADVREQLAWLVKPGFVTEHGAGRLPDLLRYLVAADRRLQQLPTNAQRDRARMAKVKEMQDEYAWLLEQQPRGRPVPRAVRDVRWMIEELRVSYFAHALGTAYPVSDKRIVKAVDALVPPAR</sequence>
<keyword evidence="3 8" id="KW-0347">Helicase</keyword>
<keyword evidence="9" id="KW-1185">Reference proteome</keyword>
<proteinExistence type="predicted"/>
<dbReference type="NCBIfam" id="NF008348">
    <property type="entry name" value="PRK11131.1"/>
    <property type="match status" value="1"/>
</dbReference>
<dbReference type="PROSITE" id="PS51192">
    <property type="entry name" value="HELICASE_ATP_BIND_1"/>
    <property type="match status" value="1"/>
</dbReference>
<evidence type="ECO:0000256" key="5">
    <source>
        <dbReference type="SAM" id="MobiDB-lite"/>
    </source>
</evidence>
<dbReference type="Pfam" id="PF00271">
    <property type="entry name" value="Helicase_C"/>
    <property type="match status" value="1"/>
</dbReference>
<evidence type="ECO:0000256" key="4">
    <source>
        <dbReference type="ARBA" id="ARBA00022840"/>
    </source>
</evidence>
<dbReference type="InterPro" id="IPR011709">
    <property type="entry name" value="DEAD-box_helicase_OB_fold"/>
</dbReference>
<dbReference type="PANTHER" id="PTHR18934">
    <property type="entry name" value="ATP-DEPENDENT RNA HELICASE"/>
    <property type="match status" value="1"/>
</dbReference>
<dbReference type="EMBL" id="BAAAPF010000026">
    <property type="protein sequence ID" value="GAA2115101.1"/>
    <property type="molecule type" value="Genomic_DNA"/>
</dbReference>
<evidence type="ECO:0000259" key="6">
    <source>
        <dbReference type="PROSITE" id="PS51192"/>
    </source>
</evidence>
<feature type="domain" description="Helicase C-terminal" evidence="7">
    <location>
        <begin position="279"/>
        <end position="449"/>
    </location>
</feature>
<evidence type="ECO:0000256" key="3">
    <source>
        <dbReference type="ARBA" id="ARBA00022806"/>
    </source>
</evidence>
<dbReference type="InterPro" id="IPR027417">
    <property type="entry name" value="P-loop_NTPase"/>
</dbReference>
<dbReference type="InterPro" id="IPR003593">
    <property type="entry name" value="AAA+_ATPase"/>
</dbReference>
<organism evidence="8 9">
    <name type="scientific">Streptomyces synnematoformans</name>
    <dbReference type="NCBI Taxonomy" id="415721"/>
    <lineage>
        <taxon>Bacteria</taxon>
        <taxon>Bacillati</taxon>
        <taxon>Actinomycetota</taxon>
        <taxon>Actinomycetes</taxon>
        <taxon>Kitasatosporales</taxon>
        <taxon>Streptomycetaceae</taxon>
        <taxon>Streptomyces</taxon>
    </lineage>
</organism>
<dbReference type="Pfam" id="PF04408">
    <property type="entry name" value="WHD_HA2"/>
    <property type="match status" value="1"/>
</dbReference>
<feature type="region of interest" description="Disordered" evidence="5">
    <location>
        <begin position="1039"/>
        <end position="1069"/>
    </location>
</feature>
<dbReference type="SMART" id="SM00847">
    <property type="entry name" value="HA2"/>
    <property type="match status" value="1"/>
</dbReference>
<gene>
    <name evidence="8" type="primary">hrpA</name>
    <name evidence="8" type="ORF">GCM10009802_14900</name>
</gene>
<dbReference type="Pfam" id="PF00270">
    <property type="entry name" value="DEAD"/>
    <property type="match status" value="1"/>
</dbReference>
<dbReference type="InterPro" id="IPR007502">
    <property type="entry name" value="Helicase-assoc_dom"/>
</dbReference>
<dbReference type="InterPro" id="IPR024590">
    <property type="entry name" value="HrpA_C"/>
</dbReference>
<keyword evidence="4" id="KW-0067">ATP-binding</keyword>
<dbReference type="SMART" id="SM00487">
    <property type="entry name" value="DEXDc"/>
    <property type="match status" value="1"/>
</dbReference>
<dbReference type="GO" id="GO:0004386">
    <property type="term" value="F:helicase activity"/>
    <property type="evidence" value="ECO:0007669"/>
    <property type="project" value="UniProtKB-KW"/>
</dbReference>
<evidence type="ECO:0000256" key="2">
    <source>
        <dbReference type="ARBA" id="ARBA00022801"/>
    </source>
</evidence>
<name>A0ABP5JGT8_9ACTN</name>
<evidence type="ECO:0000313" key="8">
    <source>
        <dbReference type="EMBL" id="GAA2115101.1"/>
    </source>
</evidence>
<dbReference type="InterPro" id="IPR014001">
    <property type="entry name" value="Helicase_ATP-bd"/>
</dbReference>
<dbReference type="PANTHER" id="PTHR18934:SF99">
    <property type="entry name" value="ATP-DEPENDENT RNA HELICASE DHX37-RELATED"/>
    <property type="match status" value="1"/>
</dbReference>
<dbReference type="Proteomes" id="UP001500443">
    <property type="component" value="Unassembled WGS sequence"/>
</dbReference>
<keyword evidence="1" id="KW-0547">Nucleotide-binding</keyword>
<dbReference type="Pfam" id="PF21010">
    <property type="entry name" value="HA2_C"/>
    <property type="match status" value="1"/>
</dbReference>
<dbReference type="CDD" id="cd18791">
    <property type="entry name" value="SF2_C_RHA"/>
    <property type="match status" value="1"/>
</dbReference>
<dbReference type="InterPro" id="IPR001650">
    <property type="entry name" value="Helicase_C-like"/>
</dbReference>